<dbReference type="InterPro" id="IPR005186">
    <property type="entry name" value="FlaG"/>
</dbReference>
<feature type="compositionally biased region" description="Polar residues" evidence="1">
    <location>
        <begin position="1"/>
        <end position="38"/>
    </location>
</feature>
<protein>
    <submittedName>
        <fullName evidence="2">Flagellar protein FlaG</fullName>
    </submittedName>
</protein>
<sequence>MSTEIASVTPHISTTQLDVPHTHTQNPKPSQQASSVNETKFEHPKTEEEAHLKEQDLQKLAKELNEKMKRIESQLTFSYNDVLRSLVVTIKDSNGDRIIREIPSQEVVKLTEKMRDILGIIFDKKG</sequence>
<feature type="region of interest" description="Disordered" evidence="1">
    <location>
        <begin position="1"/>
        <end position="55"/>
    </location>
</feature>
<keyword evidence="2" id="KW-0969">Cilium</keyword>
<evidence type="ECO:0000313" key="3">
    <source>
        <dbReference type="Proteomes" id="UP000826775"/>
    </source>
</evidence>
<proteinExistence type="predicted"/>
<dbReference type="InterPro" id="IPR035924">
    <property type="entry name" value="FlaG-like_sf"/>
</dbReference>
<dbReference type="RefSeq" id="WP_221279039.1">
    <property type="nucleotide sequence ID" value="NZ_AP024814.1"/>
</dbReference>
<dbReference type="SUPFAM" id="SSF160214">
    <property type="entry name" value="FlaG-like"/>
    <property type="match status" value="1"/>
</dbReference>
<name>A0ABN6I2G1_9HELI</name>
<organism evidence="2 3">
    <name type="scientific">Helicobacter gastrocanis</name>
    <dbReference type="NCBI Taxonomy" id="2849641"/>
    <lineage>
        <taxon>Bacteria</taxon>
        <taxon>Pseudomonadati</taxon>
        <taxon>Campylobacterota</taxon>
        <taxon>Epsilonproteobacteria</taxon>
        <taxon>Campylobacterales</taxon>
        <taxon>Helicobacteraceae</taxon>
        <taxon>Helicobacter</taxon>
    </lineage>
</organism>
<evidence type="ECO:0000256" key="1">
    <source>
        <dbReference type="SAM" id="MobiDB-lite"/>
    </source>
</evidence>
<reference evidence="2 3" key="1">
    <citation type="submission" date="2021-07" db="EMBL/GenBank/DDBJ databases">
        <title>Novel Helicobacter sp. Isolated from a dog.</title>
        <authorList>
            <person name="Rimbara E."/>
            <person name="Suzuki M."/>
        </authorList>
    </citation>
    <scope>NUCLEOTIDE SEQUENCE [LARGE SCALE GENOMIC DNA]</scope>
    <source>
        <strain evidence="3">NHP19-003</strain>
    </source>
</reference>
<accession>A0ABN6I2G1</accession>
<keyword evidence="2" id="KW-0282">Flagellum</keyword>
<dbReference type="Pfam" id="PF03646">
    <property type="entry name" value="FlaG"/>
    <property type="match status" value="1"/>
</dbReference>
<dbReference type="PANTHER" id="PTHR37166">
    <property type="entry name" value="PROTEIN FLAG"/>
    <property type="match status" value="1"/>
</dbReference>
<dbReference type="Gene3D" id="3.30.160.170">
    <property type="entry name" value="FlaG-like"/>
    <property type="match status" value="1"/>
</dbReference>
<feature type="compositionally biased region" description="Basic and acidic residues" evidence="1">
    <location>
        <begin position="39"/>
        <end position="55"/>
    </location>
</feature>
<dbReference type="PANTHER" id="PTHR37166:SF1">
    <property type="entry name" value="PROTEIN FLAG"/>
    <property type="match status" value="1"/>
</dbReference>
<gene>
    <name evidence="2" type="primary">flaG</name>
    <name evidence="2" type="ORF">NHP190003_10060</name>
</gene>
<dbReference type="EMBL" id="AP024814">
    <property type="protein sequence ID" value="BCZ17724.1"/>
    <property type="molecule type" value="Genomic_DNA"/>
</dbReference>
<dbReference type="Proteomes" id="UP000826775">
    <property type="component" value="Chromosome"/>
</dbReference>
<keyword evidence="3" id="KW-1185">Reference proteome</keyword>
<keyword evidence="2" id="KW-0966">Cell projection</keyword>
<evidence type="ECO:0000313" key="2">
    <source>
        <dbReference type="EMBL" id="BCZ17724.1"/>
    </source>
</evidence>